<dbReference type="InterPro" id="IPR044855">
    <property type="entry name" value="CoA-Trfase_III_dom3_sf"/>
</dbReference>
<sequence length="407" mass="43442">MTHPPSRPQPLAGIRVLDLSRVLAGPWASQILGDLGADVVKVERPGSGDDTRAWGPPYLQDADGQPTRESAYFLCANRNKRSIAIDMASPQGRQQLQQLAAKADIVLENFKTGGLAQYGLDYASLNALNPRLIYCSITGFGQNGPYAARPGYDFLIQAMGGLMSITGVPDGEAGAGPQKVGVALTDILTGLYATIGILAAVQERNRSGLGQHIDTALLDVQVAALANQASSYLVGGVVPRRMGNAHPSIVPYQSFPTADSDMILAVGNDGQFARFCQVAGRPEWAQDERFATNPQRVKHRAELIPLLRQTTVLRTTAEWVGALEQADVPCGPVNRLDQVFADPQVQARGIHVDLPHPLGTVATVASPVRLSATPVQYRMAPPLLGQHTDDVLRDWLQAETAPAATAA</sequence>
<dbReference type="InterPro" id="IPR050483">
    <property type="entry name" value="CoA-transferase_III_domain"/>
</dbReference>
<dbReference type="PANTHER" id="PTHR48207:SF3">
    <property type="entry name" value="SUCCINATE--HYDROXYMETHYLGLUTARATE COA-TRANSFERASE"/>
    <property type="match status" value="1"/>
</dbReference>
<accession>A0ABV9H1T4</accession>
<dbReference type="InterPro" id="IPR023606">
    <property type="entry name" value="CoA-Trfase_III_dom_1_sf"/>
</dbReference>
<dbReference type="Proteomes" id="UP001595967">
    <property type="component" value="Unassembled WGS sequence"/>
</dbReference>
<dbReference type="GO" id="GO:0016740">
    <property type="term" value="F:transferase activity"/>
    <property type="evidence" value="ECO:0007669"/>
    <property type="project" value="UniProtKB-KW"/>
</dbReference>
<dbReference type="InterPro" id="IPR003673">
    <property type="entry name" value="CoA-Trfase_fam_III"/>
</dbReference>
<dbReference type="Gene3D" id="3.30.1540.10">
    <property type="entry name" value="formyl-coa transferase, domain 3"/>
    <property type="match status" value="1"/>
</dbReference>
<keyword evidence="1 2" id="KW-0808">Transferase</keyword>
<reference evidence="3" key="1">
    <citation type="journal article" date="2019" name="Int. J. Syst. Evol. Microbiol.">
        <title>The Global Catalogue of Microorganisms (GCM) 10K type strain sequencing project: providing services to taxonomists for standard genome sequencing and annotation.</title>
        <authorList>
            <consortium name="The Broad Institute Genomics Platform"/>
            <consortium name="The Broad Institute Genome Sequencing Center for Infectious Disease"/>
            <person name="Wu L."/>
            <person name="Ma J."/>
        </authorList>
    </citation>
    <scope>NUCLEOTIDE SEQUENCE [LARGE SCALE GENOMIC DNA]</scope>
    <source>
        <strain evidence="3">JCM 11650</strain>
    </source>
</reference>
<evidence type="ECO:0000256" key="1">
    <source>
        <dbReference type="ARBA" id="ARBA00022679"/>
    </source>
</evidence>
<name>A0ABV9H1T4_9BURK</name>
<dbReference type="PANTHER" id="PTHR48207">
    <property type="entry name" value="SUCCINATE--HYDROXYMETHYLGLUTARATE COA-TRANSFERASE"/>
    <property type="match status" value="1"/>
</dbReference>
<evidence type="ECO:0000313" key="2">
    <source>
        <dbReference type="EMBL" id="MFC4622975.1"/>
    </source>
</evidence>
<organism evidence="2 3">
    <name type="scientific">Comamonas nitrativorans</name>
    <dbReference type="NCBI Taxonomy" id="108437"/>
    <lineage>
        <taxon>Bacteria</taxon>
        <taxon>Pseudomonadati</taxon>
        <taxon>Pseudomonadota</taxon>
        <taxon>Betaproteobacteria</taxon>
        <taxon>Burkholderiales</taxon>
        <taxon>Comamonadaceae</taxon>
        <taxon>Comamonas</taxon>
    </lineage>
</organism>
<dbReference type="RefSeq" id="WP_377726699.1">
    <property type="nucleotide sequence ID" value="NZ_JBHSEW010000010.1"/>
</dbReference>
<evidence type="ECO:0000313" key="3">
    <source>
        <dbReference type="Proteomes" id="UP001595967"/>
    </source>
</evidence>
<proteinExistence type="predicted"/>
<dbReference type="Gene3D" id="3.40.50.10540">
    <property type="entry name" value="Crotonobetainyl-coa:carnitine coa-transferase, domain 1"/>
    <property type="match status" value="1"/>
</dbReference>
<keyword evidence="3" id="KW-1185">Reference proteome</keyword>
<comment type="caution">
    <text evidence="2">The sequence shown here is derived from an EMBL/GenBank/DDBJ whole genome shotgun (WGS) entry which is preliminary data.</text>
</comment>
<dbReference type="SUPFAM" id="SSF89796">
    <property type="entry name" value="CoA-transferase family III (CaiB/BaiF)"/>
    <property type="match status" value="1"/>
</dbReference>
<dbReference type="Pfam" id="PF02515">
    <property type="entry name" value="CoA_transf_3"/>
    <property type="match status" value="1"/>
</dbReference>
<protein>
    <submittedName>
        <fullName evidence="2">CaiB/BaiF CoA transferase family protein</fullName>
    </submittedName>
</protein>
<dbReference type="EMBL" id="JBHSEW010000010">
    <property type="protein sequence ID" value="MFC4622975.1"/>
    <property type="molecule type" value="Genomic_DNA"/>
</dbReference>
<gene>
    <name evidence="2" type="ORF">ACFO3A_12215</name>
</gene>